<evidence type="ECO:0000256" key="3">
    <source>
        <dbReference type="ARBA" id="ARBA00023002"/>
    </source>
</evidence>
<dbReference type="Pfam" id="PF00106">
    <property type="entry name" value="adh_short"/>
    <property type="match status" value="1"/>
</dbReference>
<proteinExistence type="inferred from homology"/>
<dbReference type="SUPFAM" id="SSF51735">
    <property type="entry name" value="NAD(P)-binding Rossmann-fold domains"/>
    <property type="match status" value="1"/>
</dbReference>
<dbReference type="InterPro" id="IPR002347">
    <property type="entry name" value="SDR_fam"/>
</dbReference>
<dbReference type="OrthoDB" id="2102561at2759"/>
<reference evidence="4" key="1">
    <citation type="submission" date="2022-03" db="EMBL/GenBank/DDBJ databases">
        <authorList>
            <person name="Legras J.-L."/>
            <person name="Devillers H."/>
            <person name="Grondin C."/>
        </authorList>
    </citation>
    <scope>NUCLEOTIDE SEQUENCE</scope>
    <source>
        <strain evidence="4">CLIB 1423</strain>
    </source>
</reference>
<dbReference type="PANTHER" id="PTHR44169">
    <property type="entry name" value="NADPH-DEPENDENT 1-ACYLDIHYDROXYACETONE PHOSPHATE REDUCTASE"/>
    <property type="match status" value="1"/>
</dbReference>
<dbReference type="Gene3D" id="3.40.50.720">
    <property type="entry name" value="NAD(P)-binding Rossmann-like Domain"/>
    <property type="match status" value="1"/>
</dbReference>
<name>A0A9P0QMV2_9ASCO</name>
<keyword evidence="2" id="KW-0521">NADP</keyword>
<dbReference type="AlphaFoldDB" id="A0A9P0QMV2"/>
<dbReference type="Proteomes" id="UP000837801">
    <property type="component" value="Unassembled WGS sequence"/>
</dbReference>
<keyword evidence="5" id="KW-1185">Reference proteome</keyword>
<accession>A0A9P0QMV2</accession>
<dbReference type="PRINTS" id="PR00081">
    <property type="entry name" value="GDHRDH"/>
</dbReference>
<comment type="similarity">
    <text evidence="1">Belongs to the short-chain dehydrogenases/reductases (SDR) family.</text>
</comment>
<keyword evidence="3" id="KW-0560">Oxidoreductase</keyword>
<dbReference type="GO" id="GO:0005811">
    <property type="term" value="C:lipid droplet"/>
    <property type="evidence" value="ECO:0007669"/>
    <property type="project" value="TreeGrafter"/>
</dbReference>
<evidence type="ECO:0000256" key="2">
    <source>
        <dbReference type="ARBA" id="ARBA00022857"/>
    </source>
</evidence>
<dbReference type="EMBL" id="CAKXYY010000006">
    <property type="protein sequence ID" value="CAH2352173.1"/>
    <property type="molecule type" value="Genomic_DNA"/>
</dbReference>
<comment type="caution">
    <text evidence="4">The sequence shown here is derived from an EMBL/GenBank/DDBJ whole genome shotgun (WGS) entry which is preliminary data.</text>
</comment>
<dbReference type="GO" id="GO:0005783">
    <property type="term" value="C:endoplasmic reticulum"/>
    <property type="evidence" value="ECO:0007669"/>
    <property type="project" value="TreeGrafter"/>
</dbReference>
<dbReference type="GO" id="GO:0006654">
    <property type="term" value="P:phosphatidic acid biosynthetic process"/>
    <property type="evidence" value="ECO:0007669"/>
    <property type="project" value="TreeGrafter"/>
</dbReference>
<dbReference type="PROSITE" id="PS00061">
    <property type="entry name" value="ADH_SHORT"/>
    <property type="match status" value="1"/>
</dbReference>
<protein>
    <submittedName>
        <fullName evidence="4">NADPH-dependent 1-acyldihydroxyacetone phosphate reductase</fullName>
    </submittedName>
</protein>
<evidence type="ECO:0000313" key="5">
    <source>
        <dbReference type="Proteomes" id="UP000837801"/>
    </source>
</evidence>
<sequence>MVSKAIKRAFISGITKGIGKELAVGLRKRGYKVYGTCLPSEQWEAKNLEDVYGIKIFALDVSKVEEIEKLASSIEQEIDGRIDFLYNNESVVIGGPAIETPDKDLEQIFKVNVLGNIYLTKHLSKYVIQAKGIIVFSSSATARSPVPWMSAYGASKAAVDQYALILRSELKPFGVQVHSVIIGNISSSSSHHGIVTNCVRGPHYAVDGIYESFKSIGEYTESVNISPREASENILNKILSPWSYPGFNIFTGARAYLSHLFVRYLPLWLVEYGVAFQFRLFKVWTGVRRKRRAAQVT</sequence>
<gene>
    <name evidence="4" type="ORF">CLIB1423_06S00430</name>
</gene>
<organism evidence="4 5">
    <name type="scientific">[Candida] railenensis</name>
    <dbReference type="NCBI Taxonomy" id="45579"/>
    <lineage>
        <taxon>Eukaryota</taxon>
        <taxon>Fungi</taxon>
        <taxon>Dikarya</taxon>
        <taxon>Ascomycota</taxon>
        <taxon>Saccharomycotina</taxon>
        <taxon>Pichiomycetes</taxon>
        <taxon>Debaryomycetaceae</taxon>
        <taxon>Kurtzmaniella</taxon>
    </lineage>
</organism>
<evidence type="ECO:0000256" key="1">
    <source>
        <dbReference type="ARBA" id="ARBA00006484"/>
    </source>
</evidence>
<dbReference type="GO" id="GO:0019433">
    <property type="term" value="P:triglyceride catabolic process"/>
    <property type="evidence" value="ECO:0007669"/>
    <property type="project" value="TreeGrafter"/>
</dbReference>
<dbReference type="InterPro" id="IPR020904">
    <property type="entry name" value="Sc_DH/Rdtase_CS"/>
</dbReference>
<dbReference type="GO" id="GO:0000140">
    <property type="term" value="F:acylglycerone-phosphate reductase (NADP+) activity"/>
    <property type="evidence" value="ECO:0007669"/>
    <property type="project" value="TreeGrafter"/>
</dbReference>
<dbReference type="GO" id="GO:0004806">
    <property type="term" value="F:triacylglycerol lipase activity"/>
    <property type="evidence" value="ECO:0007669"/>
    <property type="project" value="TreeGrafter"/>
</dbReference>
<dbReference type="InterPro" id="IPR036291">
    <property type="entry name" value="NAD(P)-bd_dom_sf"/>
</dbReference>
<evidence type="ECO:0000313" key="4">
    <source>
        <dbReference type="EMBL" id="CAH2352173.1"/>
    </source>
</evidence>
<dbReference type="PANTHER" id="PTHR44169:SF6">
    <property type="entry name" value="NADPH-DEPENDENT 1-ACYLDIHYDROXYACETONE PHOSPHATE REDUCTASE"/>
    <property type="match status" value="1"/>
</dbReference>